<dbReference type="Proteomes" id="UP000306192">
    <property type="component" value="Unassembled WGS sequence"/>
</dbReference>
<dbReference type="OrthoDB" id="6637496at2"/>
<accession>A0A4T2C3X0</accession>
<sequence length="99" mass="10840">MIRHIVTFTLLADTDALRHTQAAWIAAQLESLVPLIPEIVALSVYPDVQQTPANADVVLVSDFADHAALDRYQSHPDHVRVSAGIRELVASRAAIDFTL</sequence>
<dbReference type="Gene3D" id="3.30.70.100">
    <property type="match status" value="1"/>
</dbReference>
<dbReference type="SMART" id="SM00886">
    <property type="entry name" value="Dabb"/>
    <property type="match status" value="1"/>
</dbReference>
<protein>
    <submittedName>
        <fullName evidence="2">Dabb family protein</fullName>
    </submittedName>
</protein>
<dbReference type="SUPFAM" id="SSF54909">
    <property type="entry name" value="Dimeric alpha+beta barrel"/>
    <property type="match status" value="1"/>
</dbReference>
<feature type="domain" description="Stress-response A/B barrel" evidence="1">
    <location>
        <begin position="2"/>
        <end position="97"/>
    </location>
</feature>
<comment type="caution">
    <text evidence="2">The sequence shown here is derived from an EMBL/GenBank/DDBJ whole genome shotgun (WGS) entry which is preliminary data.</text>
</comment>
<name>A0A4T2C3X0_9MICO</name>
<dbReference type="EMBL" id="QYRT01000007">
    <property type="protein sequence ID" value="TIH39015.1"/>
    <property type="molecule type" value="Genomic_DNA"/>
</dbReference>
<gene>
    <name evidence="2" type="ORF">D4765_05495</name>
</gene>
<evidence type="ECO:0000313" key="2">
    <source>
        <dbReference type="EMBL" id="TIH39015.1"/>
    </source>
</evidence>
<evidence type="ECO:0000313" key="3">
    <source>
        <dbReference type="Proteomes" id="UP000306192"/>
    </source>
</evidence>
<dbReference type="PROSITE" id="PS51502">
    <property type="entry name" value="S_R_A_B_BARREL"/>
    <property type="match status" value="1"/>
</dbReference>
<dbReference type="InterPro" id="IPR011008">
    <property type="entry name" value="Dimeric_a/b-barrel"/>
</dbReference>
<keyword evidence="3" id="KW-1185">Reference proteome</keyword>
<organism evidence="2 3">
    <name type="scientific">Subtercola vilae</name>
    <dbReference type="NCBI Taxonomy" id="2056433"/>
    <lineage>
        <taxon>Bacteria</taxon>
        <taxon>Bacillati</taxon>
        <taxon>Actinomycetota</taxon>
        <taxon>Actinomycetes</taxon>
        <taxon>Micrococcales</taxon>
        <taxon>Microbacteriaceae</taxon>
        <taxon>Subtercola</taxon>
    </lineage>
</organism>
<dbReference type="PANTHER" id="PTHR37832">
    <property type="entry name" value="BLL2683 PROTEIN"/>
    <property type="match status" value="1"/>
</dbReference>
<evidence type="ECO:0000259" key="1">
    <source>
        <dbReference type="PROSITE" id="PS51502"/>
    </source>
</evidence>
<proteinExistence type="predicted"/>
<dbReference type="PANTHER" id="PTHR37832:SF1">
    <property type="entry name" value="STRESS-RESPONSE A_B BARREL DOMAIN-CONTAINING PROTEIN"/>
    <property type="match status" value="1"/>
</dbReference>
<dbReference type="RefSeq" id="WP_136641244.1">
    <property type="nucleotide sequence ID" value="NZ_QYRT01000007.1"/>
</dbReference>
<dbReference type="AlphaFoldDB" id="A0A4T2C3X0"/>
<dbReference type="InterPro" id="IPR013097">
    <property type="entry name" value="Dabb"/>
</dbReference>
<reference evidence="2 3" key="1">
    <citation type="journal article" date="2019" name="Microorganisms">
        <title>Systematic Affiliation and Genome Analysis of Subtercola vilae DB165(T) with Particular Emphasis on Cold Adaptation of an Isolate from a High-Altitude Cold Volcano Lake.</title>
        <authorList>
            <person name="Villalobos A.S."/>
            <person name="Wiese J."/>
            <person name="Imhoff J.F."/>
            <person name="Dorador C."/>
            <person name="Keller A."/>
            <person name="Hentschel U."/>
        </authorList>
    </citation>
    <scope>NUCLEOTIDE SEQUENCE [LARGE SCALE GENOMIC DNA]</scope>
    <source>
        <strain evidence="2 3">DB165</strain>
    </source>
</reference>
<dbReference type="Pfam" id="PF07876">
    <property type="entry name" value="Dabb"/>
    <property type="match status" value="1"/>
</dbReference>